<name>A0A845LAY8_HELGE</name>
<protein>
    <submittedName>
        <fullName evidence="2">Uncharacterized protein</fullName>
    </submittedName>
</protein>
<accession>A0A845LAY8</accession>
<comment type="caution">
    <text evidence="2">The sequence shown here is derived from an EMBL/GenBank/DDBJ whole genome shotgun (WGS) entry which is preliminary data.</text>
</comment>
<evidence type="ECO:0000313" key="2">
    <source>
        <dbReference type="EMBL" id="MZP41829.1"/>
    </source>
</evidence>
<keyword evidence="3" id="KW-1185">Reference proteome</keyword>
<organism evidence="2 3">
    <name type="scientific">Heliomicrobium gestii</name>
    <name type="common">Heliobacterium gestii</name>
    <dbReference type="NCBI Taxonomy" id="2699"/>
    <lineage>
        <taxon>Bacteria</taxon>
        <taxon>Bacillati</taxon>
        <taxon>Bacillota</taxon>
        <taxon>Clostridia</taxon>
        <taxon>Eubacteriales</taxon>
        <taxon>Heliobacteriaceae</taxon>
        <taxon>Heliomicrobium</taxon>
    </lineage>
</organism>
<dbReference type="OrthoDB" id="5416005at2"/>
<gene>
    <name evidence="2" type="ORF">GTO89_02130</name>
</gene>
<dbReference type="Pfam" id="PF17660">
    <property type="entry name" value="BTRD1"/>
    <property type="match status" value="4"/>
</dbReference>
<feature type="region of interest" description="Disordered" evidence="1">
    <location>
        <begin position="1"/>
        <end position="20"/>
    </location>
</feature>
<dbReference type="Proteomes" id="UP000471031">
    <property type="component" value="Unassembled WGS sequence"/>
</dbReference>
<dbReference type="EMBL" id="WXEX01000002">
    <property type="protein sequence ID" value="MZP41829.1"/>
    <property type="molecule type" value="Genomic_DNA"/>
</dbReference>
<feature type="compositionally biased region" description="Basic and acidic residues" evidence="1">
    <location>
        <begin position="1"/>
        <end position="11"/>
    </location>
</feature>
<evidence type="ECO:0000256" key="1">
    <source>
        <dbReference type="SAM" id="MobiDB-lite"/>
    </source>
</evidence>
<evidence type="ECO:0000313" key="3">
    <source>
        <dbReference type="Proteomes" id="UP000471031"/>
    </source>
</evidence>
<reference evidence="2 3" key="1">
    <citation type="submission" date="2020-01" db="EMBL/GenBank/DDBJ databases">
        <title>Whole genome sequence of Heliobacterium gestii DSM 11169.</title>
        <authorList>
            <person name="Kyndt J.A."/>
            <person name="Meyer T.E."/>
        </authorList>
    </citation>
    <scope>NUCLEOTIDE SEQUENCE [LARGE SCALE GENOMIC DNA]</scope>
    <source>
        <strain evidence="2 3">DSM 11169</strain>
    </source>
</reference>
<proteinExistence type="predicted"/>
<dbReference type="AlphaFoldDB" id="A0A845LAY8"/>
<sequence>MSEKQLRDKKQPPQADLGEFDPSIPNDMFPILAHQPLSAPCYRQDSGVWCNLATLTNCAQFHQGKWPTGGLGSLWGETGLWYLAGQGKQDHERAYFWQDTLKAVGMLDEEHAGEFSNGYRNDFFEFKLWLFPSRNPDDWRQRWDEFKAYVESVLWGKRERGLARRPVALGWHHTRLITGSDGENIYLNDSGGGHWVVMPWENLRQDVINAIANASDDDVKKEGFGTLFFLAPPRPEKNRRGALWVREHLTNSPGGLVLRRGGAVISTWQWGGVDGHTDGCYFKDANHALIANKRFGCAFSLEPGDALEYRFAIQNTTFTTYRYSATVQLFSGAEEGELVPVSGPIAHPEVEVKGRPLRPNQSPGHTETQPFTGVLPAENLTGGLYTVKFTLLQGTEVQDVKYIAFAVGYDEKRIFGSFYHDYRAKYDDLWNQGWQLHILDTHTEKDMLLYSAVWRKDRQRETQLYELQPQELRKQYDELHGQGWRLQQLNTVAVNNQLRFNAILRPGEGAEMLVFGRRYEEYRPQYDQLWRQGWRLHLLNVVVLDQTPLYTAVWRPGGQDEIQVYGWTYRNFLAKQEELRKAGWGLHSLNPYVLNHQTFYTAVWRRSREKEILACGLDEGQLQNKCDELWEEGMRLHRLSSYLLNNCRLYDGVWRPSKPN</sequence>
<dbReference type="InterPro" id="IPR049511">
    <property type="entry name" value="PGH-like_rpt"/>
</dbReference>
<dbReference type="RefSeq" id="WP_161260426.1">
    <property type="nucleotide sequence ID" value="NZ_JAFBDC010000002.1"/>
</dbReference>